<accession>A0A3B1CGP9</accession>
<evidence type="ECO:0000313" key="2">
    <source>
        <dbReference type="EMBL" id="VAX17945.1"/>
    </source>
</evidence>
<dbReference type="SUPFAM" id="SSF51735">
    <property type="entry name" value="NAD(P)-binding Rossmann-fold domains"/>
    <property type="match status" value="1"/>
</dbReference>
<proteinExistence type="predicted"/>
<dbReference type="InterPro" id="IPR036291">
    <property type="entry name" value="NAD(P)-bd_dom_sf"/>
</dbReference>
<dbReference type="PANTHER" id="PTHR43157">
    <property type="entry name" value="PHOSPHATIDYLINOSITOL-GLYCAN BIOSYNTHESIS CLASS F PROTEIN-RELATED"/>
    <property type="match status" value="1"/>
</dbReference>
<dbReference type="CDD" id="cd05327">
    <property type="entry name" value="retinol-DH_like_SDR_c_like"/>
    <property type="match status" value="1"/>
</dbReference>
<dbReference type="Pfam" id="PF00106">
    <property type="entry name" value="adh_short"/>
    <property type="match status" value="1"/>
</dbReference>
<name>A0A3B1CGP9_9ZZZZ</name>
<dbReference type="EMBL" id="UOGD01000088">
    <property type="protein sequence ID" value="VAX17945.1"/>
    <property type="molecule type" value="Genomic_DNA"/>
</dbReference>
<reference evidence="2" key="1">
    <citation type="submission" date="2018-06" db="EMBL/GenBank/DDBJ databases">
        <authorList>
            <person name="Zhirakovskaya E."/>
        </authorList>
    </citation>
    <scope>NUCLEOTIDE SEQUENCE</scope>
</reference>
<evidence type="ECO:0000256" key="1">
    <source>
        <dbReference type="ARBA" id="ARBA00023002"/>
    </source>
</evidence>
<gene>
    <name evidence="2" type="ORF">MNBD_IGNAVI01-2854</name>
</gene>
<sequence>MKNKIILITGATDGIGKQTAIELAKFGAKIIVHGRNNEKCIKTVAEITDKTGNSDIDHLSADLTSLAQVKEMADKVKSKYERLDVLINNAGVFENEKTFTFDGYEITFAVNHLAHFLLTILLLDLIKKSAPSRIINVSSMAHSGNEFDLENLNSEKSFSSYNAYSISKAANILFTYKLAEDLKDAGVTVNALHPGVISTKLLHKGWAIGGDNLESGAATSVYLASSEEVEGVTRKYFSNKRQSHSSSLTHDKELQEKLWDISYKMVEKFL</sequence>
<dbReference type="PANTHER" id="PTHR43157:SF31">
    <property type="entry name" value="PHOSPHATIDYLINOSITOL-GLYCAN BIOSYNTHESIS CLASS F PROTEIN"/>
    <property type="match status" value="1"/>
</dbReference>
<dbReference type="Gene3D" id="3.40.50.720">
    <property type="entry name" value="NAD(P)-binding Rossmann-like Domain"/>
    <property type="match status" value="1"/>
</dbReference>
<keyword evidence="1" id="KW-0560">Oxidoreductase</keyword>
<protein>
    <submittedName>
        <fullName evidence="2">Uncharacterized protein</fullName>
    </submittedName>
</protein>
<dbReference type="AlphaFoldDB" id="A0A3B1CGP9"/>
<dbReference type="PRINTS" id="PR00081">
    <property type="entry name" value="GDHRDH"/>
</dbReference>
<dbReference type="GO" id="GO:0016491">
    <property type="term" value="F:oxidoreductase activity"/>
    <property type="evidence" value="ECO:0007669"/>
    <property type="project" value="UniProtKB-KW"/>
</dbReference>
<dbReference type="InterPro" id="IPR002347">
    <property type="entry name" value="SDR_fam"/>
</dbReference>
<organism evidence="2">
    <name type="scientific">hydrothermal vent metagenome</name>
    <dbReference type="NCBI Taxonomy" id="652676"/>
    <lineage>
        <taxon>unclassified sequences</taxon>
        <taxon>metagenomes</taxon>
        <taxon>ecological metagenomes</taxon>
    </lineage>
</organism>
<dbReference type="PRINTS" id="PR00080">
    <property type="entry name" value="SDRFAMILY"/>
</dbReference>